<evidence type="ECO:0000313" key="4">
    <source>
        <dbReference type="Proteomes" id="UP001642520"/>
    </source>
</evidence>
<reference evidence="3 4" key="1">
    <citation type="submission" date="2024-08" db="EMBL/GenBank/DDBJ databases">
        <authorList>
            <person name="Will J Nash"/>
            <person name="Angela Man"/>
            <person name="Seanna McTaggart"/>
            <person name="Kendall Baker"/>
            <person name="Tom Barker"/>
            <person name="Leah Catchpole"/>
            <person name="Alex Durrant"/>
            <person name="Karim Gharbi"/>
            <person name="Naomi Irish"/>
            <person name="Gemy Kaithakottil"/>
            <person name="Debby Ku"/>
            <person name="Aaliyah Providence"/>
            <person name="Felix Shaw"/>
            <person name="David Swarbreck"/>
            <person name="Chris Watkins"/>
            <person name="Ann M. McCartney"/>
            <person name="Giulio Formenti"/>
            <person name="Alice Mouton"/>
            <person name="Noel Vella"/>
            <person name="Bjorn M von Reumont"/>
            <person name="Adriana Vella"/>
            <person name="Wilfried Haerty"/>
        </authorList>
    </citation>
    <scope>NUCLEOTIDE SEQUENCE [LARGE SCALE GENOMIC DNA]</scope>
</reference>
<dbReference type="EMBL" id="CAXAJV020001290">
    <property type="protein sequence ID" value="CAL7939873.1"/>
    <property type="molecule type" value="Genomic_DNA"/>
</dbReference>
<feature type="compositionally biased region" description="Polar residues" evidence="1">
    <location>
        <begin position="79"/>
        <end position="107"/>
    </location>
</feature>
<keyword evidence="2" id="KW-0732">Signal</keyword>
<accession>A0ABP1NJ88</accession>
<evidence type="ECO:0000256" key="2">
    <source>
        <dbReference type="SAM" id="SignalP"/>
    </source>
</evidence>
<feature type="region of interest" description="Disordered" evidence="1">
    <location>
        <begin position="27"/>
        <end position="107"/>
    </location>
</feature>
<name>A0ABP1NJ88_XYLVO</name>
<feature type="compositionally biased region" description="Low complexity" evidence="1">
    <location>
        <begin position="66"/>
        <end position="78"/>
    </location>
</feature>
<sequence length="435" mass="45773">MKELVVIAVMAVAVTVYANGRGYRAPSALGDFPPYQGSRHRNRGLGYGGVPPISPYENVQPSNEGTPTAIAPSTPATTDKPSQHSAVSSTDSAITQVHTSATSEPKMASTNASLMATMATAKSDTLADAATTTVSTSTVSTAATDSGAAMQSSNSADSSAALTTEASLSVADTESPITFVGRQAIDPDDFQASTFLPPSYYLSNGVILNQSLSGASKKNASSKIRDFALNLAFPKESKSVLKEKLQSSLLKYLPQQESRRGQSFLQPAIAGTVDCIPLAALTGRPKIAAPSAPIATLSAVLLYRPWAAFGQSSVFNSLPGGISGGISAGIPGNMSPGVPASIPTLNFGQNFQHVGQLRQLEPARSEPCSTGISIASNYIRYRLRHSIVRLAIRPRFLSREDCSRSWQGSRVAKITPSAQLIPSHEPWTSSWQKWA</sequence>
<dbReference type="Proteomes" id="UP001642520">
    <property type="component" value="Unassembled WGS sequence"/>
</dbReference>
<comment type="caution">
    <text evidence="3">The sequence shown here is derived from an EMBL/GenBank/DDBJ whole genome shotgun (WGS) entry which is preliminary data.</text>
</comment>
<proteinExistence type="predicted"/>
<protein>
    <submittedName>
        <fullName evidence="3">Uncharacterized protein</fullName>
    </submittedName>
</protein>
<keyword evidence="4" id="KW-1185">Reference proteome</keyword>
<feature type="chain" id="PRO_5045273545" evidence="2">
    <location>
        <begin position="19"/>
        <end position="435"/>
    </location>
</feature>
<evidence type="ECO:0000313" key="3">
    <source>
        <dbReference type="EMBL" id="CAL7939873.1"/>
    </source>
</evidence>
<organism evidence="3 4">
    <name type="scientific">Xylocopa violacea</name>
    <name type="common">Violet carpenter bee</name>
    <name type="synonym">Apis violacea</name>
    <dbReference type="NCBI Taxonomy" id="135666"/>
    <lineage>
        <taxon>Eukaryota</taxon>
        <taxon>Metazoa</taxon>
        <taxon>Ecdysozoa</taxon>
        <taxon>Arthropoda</taxon>
        <taxon>Hexapoda</taxon>
        <taxon>Insecta</taxon>
        <taxon>Pterygota</taxon>
        <taxon>Neoptera</taxon>
        <taxon>Endopterygota</taxon>
        <taxon>Hymenoptera</taxon>
        <taxon>Apocrita</taxon>
        <taxon>Aculeata</taxon>
        <taxon>Apoidea</taxon>
        <taxon>Anthophila</taxon>
        <taxon>Apidae</taxon>
        <taxon>Xylocopa</taxon>
        <taxon>Xylocopa</taxon>
    </lineage>
</organism>
<evidence type="ECO:0000256" key="1">
    <source>
        <dbReference type="SAM" id="MobiDB-lite"/>
    </source>
</evidence>
<feature type="signal peptide" evidence="2">
    <location>
        <begin position="1"/>
        <end position="18"/>
    </location>
</feature>
<gene>
    <name evidence="3" type="ORF">XYLVIOL_LOCUS4178</name>
</gene>